<dbReference type="InterPro" id="IPR000182">
    <property type="entry name" value="GNAT_dom"/>
</dbReference>
<gene>
    <name evidence="2" type="ORF">ACFOHL_11070</name>
</gene>
<feature type="domain" description="N-acetyltransferase" evidence="1">
    <location>
        <begin position="1"/>
        <end position="150"/>
    </location>
</feature>
<dbReference type="CDD" id="cd04301">
    <property type="entry name" value="NAT_SF"/>
    <property type="match status" value="1"/>
</dbReference>
<sequence length="150" mass="17491">MNIRSAIASDADDVYMWRNDDLVRKMSFNSDRVDYSTHIKWFNEALNDDNRLLFIGELHEHKIGICRFDLDTNSTPLSARVSIHMNPTFRGRGLAKSLLHKAIQWYRSQEEDIELIAEIKPENKASIQLFSSLGFVLHSRSTALLEYHFY</sequence>
<keyword evidence="3" id="KW-1185">Reference proteome</keyword>
<dbReference type="RefSeq" id="WP_376920295.1">
    <property type="nucleotide sequence ID" value="NZ_JBHRSW010000017.1"/>
</dbReference>
<dbReference type="Pfam" id="PF13302">
    <property type="entry name" value="Acetyltransf_3"/>
    <property type="match status" value="1"/>
</dbReference>
<keyword evidence="2" id="KW-0012">Acyltransferase</keyword>
<organism evidence="2 3">
    <name type="scientific">Agaribacter flavus</name>
    <dbReference type="NCBI Taxonomy" id="1902781"/>
    <lineage>
        <taxon>Bacteria</taxon>
        <taxon>Pseudomonadati</taxon>
        <taxon>Pseudomonadota</taxon>
        <taxon>Gammaproteobacteria</taxon>
        <taxon>Alteromonadales</taxon>
        <taxon>Alteromonadaceae</taxon>
        <taxon>Agaribacter</taxon>
    </lineage>
</organism>
<dbReference type="Proteomes" id="UP001595478">
    <property type="component" value="Unassembled WGS sequence"/>
</dbReference>
<dbReference type="PROSITE" id="PS51186">
    <property type="entry name" value="GNAT"/>
    <property type="match status" value="1"/>
</dbReference>
<evidence type="ECO:0000313" key="2">
    <source>
        <dbReference type="EMBL" id="MFC3122161.1"/>
    </source>
</evidence>
<evidence type="ECO:0000313" key="3">
    <source>
        <dbReference type="Proteomes" id="UP001595478"/>
    </source>
</evidence>
<reference evidence="3" key="1">
    <citation type="journal article" date="2019" name="Int. J. Syst. Evol. Microbiol.">
        <title>The Global Catalogue of Microorganisms (GCM) 10K type strain sequencing project: providing services to taxonomists for standard genome sequencing and annotation.</title>
        <authorList>
            <consortium name="The Broad Institute Genomics Platform"/>
            <consortium name="The Broad Institute Genome Sequencing Center for Infectious Disease"/>
            <person name="Wu L."/>
            <person name="Ma J."/>
        </authorList>
    </citation>
    <scope>NUCLEOTIDE SEQUENCE [LARGE SCALE GENOMIC DNA]</scope>
    <source>
        <strain evidence="3">KCTC 52473</strain>
    </source>
</reference>
<dbReference type="SUPFAM" id="SSF55729">
    <property type="entry name" value="Acyl-CoA N-acyltransferases (Nat)"/>
    <property type="match status" value="1"/>
</dbReference>
<keyword evidence="2" id="KW-0808">Transferase</keyword>
<comment type="caution">
    <text evidence="2">The sequence shown here is derived from an EMBL/GenBank/DDBJ whole genome shotgun (WGS) entry which is preliminary data.</text>
</comment>
<dbReference type="EC" id="2.3.-.-" evidence="2"/>
<dbReference type="InterPro" id="IPR016181">
    <property type="entry name" value="Acyl_CoA_acyltransferase"/>
</dbReference>
<protein>
    <submittedName>
        <fullName evidence="2">GNAT family N-acetyltransferase</fullName>
        <ecNumber evidence="2">2.3.-.-</ecNumber>
    </submittedName>
</protein>
<dbReference type="GO" id="GO:0016746">
    <property type="term" value="F:acyltransferase activity"/>
    <property type="evidence" value="ECO:0007669"/>
    <property type="project" value="UniProtKB-KW"/>
</dbReference>
<dbReference type="Gene3D" id="3.40.630.30">
    <property type="match status" value="1"/>
</dbReference>
<accession>A0ABV7FRU1</accession>
<evidence type="ECO:0000259" key="1">
    <source>
        <dbReference type="PROSITE" id="PS51186"/>
    </source>
</evidence>
<dbReference type="EMBL" id="JBHRSW010000017">
    <property type="protein sequence ID" value="MFC3122161.1"/>
    <property type="molecule type" value="Genomic_DNA"/>
</dbReference>
<name>A0ABV7FRU1_9ALTE</name>
<proteinExistence type="predicted"/>